<feature type="domain" description="ABC transporter" evidence="4">
    <location>
        <begin position="2"/>
        <end position="249"/>
    </location>
</feature>
<organism evidence="5 6">
    <name type="scientific">Helicobacter cinaedi</name>
    <dbReference type="NCBI Taxonomy" id="213"/>
    <lineage>
        <taxon>Bacteria</taxon>
        <taxon>Pseudomonadati</taxon>
        <taxon>Campylobacterota</taxon>
        <taxon>Epsilonproteobacteria</taxon>
        <taxon>Campylobacterales</taxon>
        <taxon>Helicobacteraceae</taxon>
        <taxon>Helicobacter</taxon>
    </lineage>
</organism>
<keyword evidence="3 5" id="KW-0067">ATP-binding</keyword>
<dbReference type="EMBL" id="UGHX01000001">
    <property type="protein sequence ID" value="STP11286.1"/>
    <property type="molecule type" value="Genomic_DNA"/>
</dbReference>
<dbReference type="Pfam" id="PF00005">
    <property type="entry name" value="ABC_tran"/>
    <property type="match status" value="1"/>
</dbReference>
<dbReference type="Gene3D" id="3.40.50.300">
    <property type="entry name" value="P-loop containing nucleotide triphosphate hydrolases"/>
    <property type="match status" value="1"/>
</dbReference>
<keyword evidence="1" id="KW-0813">Transport</keyword>
<dbReference type="GO" id="GO:0016887">
    <property type="term" value="F:ATP hydrolysis activity"/>
    <property type="evidence" value="ECO:0007669"/>
    <property type="project" value="InterPro"/>
</dbReference>
<dbReference type="GO" id="GO:0005524">
    <property type="term" value="F:ATP binding"/>
    <property type="evidence" value="ECO:0007669"/>
    <property type="project" value="UniProtKB-KW"/>
</dbReference>
<evidence type="ECO:0000256" key="3">
    <source>
        <dbReference type="ARBA" id="ARBA00022840"/>
    </source>
</evidence>
<reference evidence="5 6" key="1">
    <citation type="submission" date="2018-06" db="EMBL/GenBank/DDBJ databases">
        <authorList>
            <consortium name="Pathogen Informatics"/>
            <person name="Doyle S."/>
        </authorList>
    </citation>
    <scope>NUCLEOTIDE SEQUENCE [LARGE SCALE GENOMIC DNA]</scope>
    <source>
        <strain evidence="5 6">NCTC12219</strain>
    </source>
</reference>
<accession>A0A377JTQ4</accession>
<sequence>MLELENISFYHRTYRVFYKSEKQILSHISLKIESGRNYAIMGSSGCGKSTLAQIMCGILSPSLDELGQVGQVRFNGKALHLNELSQRRSFYSQVQMLFQDSISSLNPRFSCYENILEPFLYLGAGQRKERIDKRIVELCQKLGLPKDILGKSVAMISGGEAQRICLIRALLLNPRILILDESLSGLDYELCDEVLAFLREWQGESRASVVLITHDENIALRFCERVYLLEVGKLRNCSLPRLALRQVSQ</sequence>
<keyword evidence="2" id="KW-0547">Nucleotide-binding</keyword>
<dbReference type="RefSeq" id="WP_115721920.1">
    <property type="nucleotide sequence ID" value="NZ_UGHX01000001.1"/>
</dbReference>
<name>A0A377JTQ4_9HELI</name>
<evidence type="ECO:0000259" key="4">
    <source>
        <dbReference type="PROSITE" id="PS50893"/>
    </source>
</evidence>
<dbReference type="InterPro" id="IPR017871">
    <property type="entry name" value="ABC_transporter-like_CS"/>
</dbReference>
<evidence type="ECO:0000313" key="5">
    <source>
        <dbReference type="EMBL" id="STP11286.1"/>
    </source>
</evidence>
<evidence type="ECO:0000256" key="1">
    <source>
        <dbReference type="ARBA" id="ARBA00022448"/>
    </source>
</evidence>
<dbReference type="InterPro" id="IPR027417">
    <property type="entry name" value="P-loop_NTPase"/>
</dbReference>
<dbReference type="InterPro" id="IPR003593">
    <property type="entry name" value="AAA+_ATPase"/>
</dbReference>
<dbReference type="Proteomes" id="UP000255103">
    <property type="component" value="Unassembled WGS sequence"/>
</dbReference>
<gene>
    <name evidence="5" type="primary">nikE</name>
    <name evidence="5" type="ORF">NCTC12219_01173</name>
</gene>
<dbReference type="EC" id="3.6.3.-" evidence="5"/>
<dbReference type="InterPro" id="IPR050319">
    <property type="entry name" value="ABC_transp_ATP-bind"/>
</dbReference>
<dbReference type="PROSITE" id="PS00211">
    <property type="entry name" value="ABC_TRANSPORTER_1"/>
    <property type="match status" value="1"/>
</dbReference>
<dbReference type="SUPFAM" id="SSF52540">
    <property type="entry name" value="P-loop containing nucleoside triphosphate hydrolases"/>
    <property type="match status" value="1"/>
</dbReference>
<keyword evidence="5" id="KW-0378">Hydrolase</keyword>
<dbReference type="InterPro" id="IPR003439">
    <property type="entry name" value="ABC_transporter-like_ATP-bd"/>
</dbReference>
<evidence type="ECO:0000313" key="6">
    <source>
        <dbReference type="Proteomes" id="UP000255103"/>
    </source>
</evidence>
<protein>
    <submittedName>
        <fullName evidence="5">Nickel ABC transporter ATP-binding protein</fullName>
        <ecNumber evidence="5">3.6.3.-</ecNumber>
    </submittedName>
</protein>
<dbReference type="PROSITE" id="PS50893">
    <property type="entry name" value="ABC_TRANSPORTER_2"/>
    <property type="match status" value="1"/>
</dbReference>
<dbReference type="AlphaFoldDB" id="A0A377JTQ4"/>
<dbReference type="GO" id="GO:0055085">
    <property type="term" value="P:transmembrane transport"/>
    <property type="evidence" value="ECO:0007669"/>
    <property type="project" value="UniProtKB-ARBA"/>
</dbReference>
<evidence type="ECO:0000256" key="2">
    <source>
        <dbReference type="ARBA" id="ARBA00022741"/>
    </source>
</evidence>
<proteinExistence type="predicted"/>
<dbReference type="SMART" id="SM00382">
    <property type="entry name" value="AAA"/>
    <property type="match status" value="1"/>
</dbReference>
<dbReference type="PANTHER" id="PTHR43776">
    <property type="entry name" value="TRANSPORT ATP-BINDING PROTEIN"/>
    <property type="match status" value="1"/>
</dbReference>